<name>A0A328BVF2_9BACT</name>
<dbReference type="InterPro" id="IPR006530">
    <property type="entry name" value="YD"/>
</dbReference>
<accession>A0A328BVF2</accession>
<dbReference type="NCBIfam" id="TIGR01643">
    <property type="entry name" value="YD_repeat_2x"/>
    <property type="match status" value="1"/>
</dbReference>
<organism evidence="1 2">
    <name type="scientific">Hymenobacter edaphi</name>
    <dbReference type="NCBI Taxonomy" id="2211146"/>
    <lineage>
        <taxon>Bacteria</taxon>
        <taxon>Pseudomonadati</taxon>
        <taxon>Bacteroidota</taxon>
        <taxon>Cytophagia</taxon>
        <taxon>Cytophagales</taxon>
        <taxon>Hymenobacteraceae</taxon>
        <taxon>Hymenobacter</taxon>
    </lineage>
</organism>
<comment type="caution">
    <text evidence="1">The sequence shown here is derived from an EMBL/GenBank/DDBJ whole genome shotgun (WGS) entry which is preliminary data.</text>
</comment>
<dbReference type="Proteomes" id="UP000248553">
    <property type="component" value="Unassembled WGS sequence"/>
</dbReference>
<dbReference type="Gene3D" id="2.180.10.10">
    <property type="entry name" value="RHS repeat-associated core"/>
    <property type="match status" value="1"/>
</dbReference>
<dbReference type="InterPro" id="IPR031325">
    <property type="entry name" value="RHS_repeat"/>
</dbReference>
<evidence type="ECO:0008006" key="3">
    <source>
        <dbReference type="Google" id="ProtNLM"/>
    </source>
</evidence>
<evidence type="ECO:0000313" key="1">
    <source>
        <dbReference type="EMBL" id="RAK70026.1"/>
    </source>
</evidence>
<sequence length="1119" mass="124766">MRLFIICIKPTTNSSLMLTWIYQTFARCNKWLGQHPAARPHYLPSRLGQWVIMLTLGIVARAQTPPATSAGLLPASFLPKSPTVSTLTRFDAQQLVNLPTGAAQLAVPLLDVRCGSLQLPVSLNYSYTGLQVYQPWELVGLGWSLQAGSCISLQVSGLLDAAATSPVDRYNPDSIVASSQRYLRRATARDVDTGPDLYSYAVPGGLSGRFRLLDTTVVLVPRQPVHIRMLRSVGGGFQVTTEDGVRYQFQAPETTHSGSEFGLGNFTSSWQLTRVISAGNADTIRLYYSQGNHLPTPRRCATTTGRYSESYFGTNEPGMNACNNLLTYQFTNQTARTTLLSPQFLDSIVVRGARVLLQRDAAKVVQHVRLVATGGRRREVKRFALFQSYFEGRSSFDRRLRLDSLRESAGSVKLPCYRFRYLNARMPSRWSAAQDYWGYYNGAETNGGDAENPVNGPALLADPKLGSLMPDREAHFELAVSGALEEVTYPTGGRTRWDYESGRIGPTGATAPTTRRDTLGLQVRVQYDPDNRHAAPTGPKLVTYSALLPFQLLEEGTVVLNASCAPLDGNPTHKSFYREFNLWRLGPGGARTYVTTAPDPAYTVGYGQTFQRFRFDLEPGQYEVQLYAEANEDIEVGLRIPHTVSLAGTAVEGEPGAGVRVRRTRTWTSGAAPLVKYYDYLVPDSVRPYSSGVQISRTRGFTSNTFQEWWGDAINTGCGHCNQIHTSSDVSQLGDEFSRYPFYYSCVTVRDSVRNGATVSYFGHFSSQFNDVLQVKQQVFREHPQHAGQLQLAQQEETTYGTDSLSSFPLLRARQSLVYHGGVWCVVANTYEGEQGLLNVALTRPRYTRLVRYDELGSRFITETHQSYQQQQVVRTSTRTSAGWTVQRYKRLHEYAATPAVNALRASYFDPVVETQTWRRTSVGDSMLIGGQLMFFDPVRRAPAGAWSLRLDRPAARPNAEATRNGYFTSFKSDSRYRPDDSVRYDPATGLLQQRQQPKAAPMAYVWGYDRTQVVAQVENATSAAVRAVLSPATMARLLSANPGTDAEVRQLLAPLRSQLPQARVTTYTYAPLVGLTSQTDPSGRTSYYEYDELGRLLRIRDEQGRILSEQQYHYVRQH</sequence>
<gene>
    <name evidence="1" type="ORF">DLM85_04010</name>
</gene>
<evidence type="ECO:0000313" key="2">
    <source>
        <dbReference type="Proteomes" id="UP000248553"/>
    </source>
</evidence>
<dbReference type="EMBL" id="QHKM01000001">
    <property type="protein sequence ID" value="RAK70026.1"/>
    <property type="molecule type" value="Genomic_DNA"/>
</dbReference>
<dbReference type="Pfam" id="PF05593">
    <property type="entry name" value="RHS_repeat"/>
    <property type="match status" value="1"/>
</dbReference>
<protein>
    <recommendedName>
        <fullName evidence="3">RHS repeat protein</fullName>
    </recommendedName>
</protein>
<keyword evidence="2" id="KW-1185">Reference proteome</keyword>
<dbReference type="AlphaFoldDB" id="A0A328BVF2"/>
<proteinExistence type="predicted"/>
<reference evidence="2" key="1">
    <citation type="submission" date="2018-05" db="EMBL/GenBank/DDBJ databases">
        <authorList>
            <person name="Nie L."/>
        </authorList>
    </citation>
    <scope>NUCLEOTIDE SEQUENCE [LARGE SCALE GENOMIC DNA]</scope>
    <source>
        <strain evidence="2">NL</strain>
    </source>
</reference>